<dbReference type="InterPro" id="IPR005090">
    <property type="entry name" value="RepC_N"/>
</dbReference>
<dbReference type="InterPro" id="IPR047611">
    <property type="entry name" value="RepABC_RepC"/>
</dbReference>
<dbReference type="NCBIfam" id="NF010396">
    <property type="entry name" value="PRK13824.1"/>
    <property type="match status" value="1"/>
</dbReference>
<accession>A0A7S5DRA8</accession>
<evidence type="ECO:0000256" key="1">
    <source>
        <dbReference type="SAM" id="MobiDB-lite"/>
    </source>
</evidence>
<evidence type="ECO:0000313" key="4">
    <source>
        <dbReference type="EMBL" id="QCL09311.1"/>
    </source>
</evidence>
<evidence type="ECO:0000313" key="5">
    <source>
        <dbReference type="EMBL" id="QCL09732.1"/>
    </source>
</evidence>
<feature type="compositionally biased region" description="Polar residues" evidence="1">
    <location>
        <begin position="246"/>
        <end position="263"/>
    </location>
</feature>
<dbReference type="InterPro" id="IPR021760">
    <property type="entry name" value="RepC_C"/>
</dbReference>
<organism evidence="4">
    <name type="scientific">Rhizobium rhizogenes</name>
    <name type="common">Agrobacterium rhizogenes</name>
    <dbReference type="NCBI Taxonomy" id="359"/>
    <lineage>
        <taxon>Bacteria</taxon>
        <taxon>Pseudomonadati</taxon>
        <taxon>Pseudomonadota</taxon>
        <taxon>Alphaproteobacteria</taxon>
        <taxon>Hyphomicrobiales</taxon>
        <taxon>Rhizobiaceae</taxon>
        <taxon>Rhizobium/Agrobacterium group</taxon>
        <taxon>Rhizobium</taxon>
    </lineage>
</organism>
<geneLocation type="plasmid" evidence="5">
    <name>pColt5.8b</name>
</geneLocation>
<proteinExistence type="predicted"/>
<geneLocation type="plasmid" evidence="4">
    <name>pC5.7c</name>
</geneLocation>
<name>A0A7S5DRA8_RHIRH</name>
<dbReference type="Pfam" id="PF03428">
    <property type="entry name" value="RP-C"/>
    <property type="match status" value="1"/>
</dbReference>
<dbReference type="EMBL" id="MK318969">
    <property type="protein sequence ID" value="QCL09311.1"/>
    <property type="molecule type" value="Genomic_DNA"/>
</dbReference>
<keyword evidence="4" id="KW-0614">Plasmid</keyword>
<sequence length="437" mass="47812">METGYVTTPFGRRPMTLGMLASQMTACEIDPAKSVDKWKIYRALCEAKPLLGITDRALAVLNALLSFHPKNELSEENGLVVFPSNAQLSLRSHGMAEQTIRRHLAALVDAGFLIRKDSPNGKRYARRGREGEVSEAFGFSLAPLVSRSEEIEHLAAAVVAERLHVQHLRERISLCRRDIAKLIETALAEQINGDWQAIHMGFRSLIDELPRFPTTAALENLLDELIILRDDIVNRLEIQLKTQKQSANPYQNERHIQNSNPESYSDLEPSFETKQGAPTVDKHDLVTVTMARNADAGIGRRRSGDAKTTGGELGERAEDLGNLKSFPLGLVLQACPQIVDYGPGGAIGSWRDLLSAAVVVRTMLNVSPSAYQDASLIMGPENAATVMACILERGGHINSAGGYLRDLTRRTEKGGFAIGPMLMSLVRANAPTGRKTG</sequence>
<dbReference type="NCBIfam" id="NF040974">
    <property type="entry name" value="RepABC_RepC"/>
    <property type="match status" value="1"/>
</dbReference>
<reference evidence="4" key="1">
    <citation type="submission" date="2018-12" db="EMBL/GenBank/DDBJ databases">
        <title>Three Rhizobium rhizogenes strains isolated from the same crown gall tumor carry diverse plasmids.</title>
        <authorList>
            <person name="Pulawska J."/>
            <person name="Kuzmanovic N."/>
        </authorList>
    </citation>
    <scope>NUCLEOTIDE SEQUENCE</scope>
    <source>
        <strain evidence="4">C5.7</strain>
        <strain evidence="5">Colt5.8</strain>
        <plasmid evidence="4">pC5.7c</plasmid>
        <plasmid evidence="5">pColt5.8b</plasmid>
    </source>
</reference>
<feature type="region of interest" description="Disordered" evidence="1">
    <location>
        <begin position="246"/>
        <end position="276"/>
    </location>
</feature>
<dbReference type="AlphaFoldDB" id="A0A7S5DRA8"/>
<evidence type="ECO:0000259" key="2">
    <source>
        <dbReference type="Pfam" id="PF03428"/>
    </source>
</evidence>
<protein>
    <submittedName>
        <fullName evidence="4">Replication C N-terminal domain protein</fullName>
    </submittedName>
</protein>
<dbReference type="Gene3D" id="1.10.10.10">
    <property type="entry name" value="Winged helix-like DNA-binding domain superfamily/Winged helix DNA-binding domain"/>
    <property type="match status" value="1"/>
</dbReference>
<gene>
    <name evidence="4" type="primary">repC</name>
    <name evidence="4" type="ORF">pC5.7c_445</name>
    <name evidence="5" type="ORF">pC5.8b_242</name>
</gene>
<dbReference type="Pfam" id="PF11800">
    <property type="entry name" value="RP-C_C"/>
    <property type="match status" value="1"/>
</dbReference>
<dbReference type="EMBL" id="MK318972">
    <property type="protein sequence ID" value="QCL09732.1"/>
    <property type="molecule type" value="Genomic_DNA"/>
</dbReference>
<dbReference type="RefSeq" id="WP_174049040.1">
    <property type="nucleotide sequence ID" value="NZ_MK318969.1"/>
</dbReference>
<evidence type="ECO:0000259" key="3">
    <source>
        <dbReference type="Pfam" id="PF11800"/>
    </source>
</evidence>
<feature type="domain" description="Plasmid replication protein C C-terminal" evidence="3">
    <location>
        <begin position="327"/>
        <end position="427"/>
    </location>
</feature>
<dbReference type="InterPro" id="IPR036388">
    <property type="entry name" value="WH-like_DNA-bd_sf"/>
</dbReference>
<feature type="domain" description="Plasmid replication protein C N-terminal" evidence="2">
    <location>
        <begin position="13"/>
        <end position="186"/>
    </location>
</feature>